<dbReference type="PANTHER" id="PTHR33845:SF1">
    <property type="entry name" value="C2H2-TYPE DOMAIN-CONTAINING PROTEIN"/>
    <property type="match status" value="1"/>
</dbReference>
<protein>
    <submittedName>
        <fullName evidence="2">Uncharacterized protein</fullName>
    </submittedName>
</protein>
<sequence>MAPSRIINQYTAFCEEYAPGFSRLQPRSLFKILEICKTSYRKSLQGLNYFAADGDEAFDFLSKIVQDLNLNSNLAKRLRDNLKRGRQYMKSDFKTQISKSNSVADHRAMYALSDTKNSNCREICDHLHDAYCIEFEMLSSTLNEIEKYIKEQSNDEEVTERSLTIFYKYKESINNWKCHLLRSVNQDIAREHCLNFLPDDGIFIYLGWAMKWLPAKYREPQSYFFGKRGLSWQIAVAIKKIPREAPNTSTESYSDNESSNDEENLKDSKPSLSQKVFVHVFDSCSEDSSAILCTIENVLKEIHVSDPIIKAAFLRSDDAGCYHRAETLLSLPFMAKKTGITVQGVDFSDPQGVHHLATGKHVRKPAKHLLKDTAIQLYKSKLERMGNQEVISLMLETSNIEDTIKSKEKFSTVLREGWALSKERKNARLSVKQTQFLLEKFNEGVRTFVRWKPEELVTKMHELKVNGKFNFTASEFLMASPIRSFFSREKAKRQKFQLNENDTVDQENEFFQDDLALEEISDREALRQECEKALDEEEQTENSVQLTRAVKHNVSTYDISDKRRSSFSKRKL</sequence>
<dbReference type="Proteomes" id="UP000681967">
    <property type="component" value="Unassembled WGS sequence"/>
</dbReference>
<comment type="caution">
    <text evidence="2">The sequence shown here is derived from an EMBL/GenBank/DDBJ whole genome shotgun (WGS) entry which is preliminary data.</text>
</comment>
<dbReference type="Proteomes" id="UP000676336">
    <property type="component" value="Unassembled WGS sequence"/>
</dbReference>
<dbReference type="AlphaFoldDB" id="A0A8S2MIG8"/>
<reference evidence="2" key="1">
    <citation type="submission" date="2021-02" db="EMBL/GenBank/DDBJ databases">
        <authorList>
            <person name="Nowell W R."/>
        </authorList>
    </citation>
    <scope>NUCLEOTIDE SEQUENCE</scope>
</reference>
<feature type="region of interest" description="Disordered" evidence="1">
    <location>
        <begin position="246"/>
        <end position="268"/>
    </location>
</feature>
<proteinExistence type="predicted"/>
<dbReference type="EMBL" id="CAJOBH010004645">
    <property type="protein sequence ID" value="CAF3997610.1"/>
    <property type="molecule type" value="Genomic_DNA"/>
</dbReference>
<dbReference type="Proteomes" id="UP000681720">
    <property type="component" value="Unassembled WGS sequence"/>
</dbReference>
<feature type="compositionally biased region" description="Low complexity" evidence="1">
    <location>
        <begin position="247"/>
        <end position="257"/>
    </location>
</feature>
<gene>
    <name evidence="4" type="ORF">BYL167_LOCUS13504</name>
    <name evidence="3" type="ORF">GIL414_LOCUS11406</name>
    <name evidence="2" type="ORF">SMN809_LOCUS8993</name>
</gene>
<dbReference type="EMBL" id="CAJOBJ010004261">
    <property type="protein sequence ID" value="CAF3994645.1"/>
    <property type="molecule type" value="Genomic_DNA"/>
</dbReference>
<evidence type="ECO:0000256" key="1">
    <source>
        <dbReference type="SAM" id="MobiDB-lite"/>
    </source>
</evidence>
<evidence type="ECO:0000313" key="5">
    <source>
        <dbReference type="Proteomes" id="UP000676336"/>
    </source>
</evidence>
<evidence type="ECO:0000313" key="3">
    <source>
        <dbReference type="EMBL" id="CAF3994645.1"/>
    </source>
</evidence>
<name>A0A8S2MIG8_9BILA</name>
<dbReference type="PANTHER" id="PTHR33845">
    <property type="entry name" value="C2H2-TYPE DOMAIN-CONTAINING PROTEIN"/>
    <property type="match status" value="1"/>
</dbReference>
<dbReference type="EMBL" id="CAJOBI010002833">
    <property type="protein sequence ID" value="CAF3946186.1"/>
    <property type="molecule type" value="Genomic_DNA"/>
</dbReference>
<organism evidence="2 5">
    <name type="scientific">Rotaria magnacalcarata</name>
    <dbReference type="NCBI Taxonomy" id="392030"/>
    <lineage>
        <taxon>Eukaryota</taxon>
        <taxon>Metazoa</taxon>
        <taxon>Spiralia</taxon>
        <taxon>Gnathifera</taxon>
        <taxon>Rotifera</taxon>
        <taxon>Eurotatoria</taxon>
        <taxon>Bdelloidea</taxon>
        <taxon>Philodinida</taxon>
        <taxon>Philodinidae</taxon>
        <taxon>Rotaria</taxon>
    </lineage>
</organism>
<accession>A0A8S2MIG8</accession>
<evidence type="ECO:0000313" key="4">
    <source>
        <dbReference type="EMBL" id="CAF3997610.1"/>
    </source>
</evidence>
<evidence type="ECO:0000313" key="2">
    <source>
        <dbReference type="EMBL" id="CAF3946186.1"/>
    </source>
</evidence>